<dbReference type="AlphaFoldDB" id="A0A1J5REK1"/>
<accession>A0A1J5REK1</accession>
<gene>
    <name evidence="1" type="ORF">GALL_238060</name>
</gene>
<sequence length="40" mass="4666">MKRFVRVDAENVGAAIARFNGKWTFPEWLDMQVHSDCIAR</sequence>
<reference evidence="1" key="1">
    <citation type="submission" date="2016-10" db="EMBL/GenBank/DDBJ databases">
        <title>Sequence of Gallionella enrichment culture.</title>
        <authorList>
            <person name="Poehlein A."/>
            <person name="Muehling M."/>
            <person name="Daniel R."/>
        </authorList>
    </citation>
    <scope>NUCLEOTIDE SEQUENCE</scope>
</reference>
<evidence type="ECO:0000313" key="1">
    <source>
        <dbReference type="EMBL" id="OIQ94177.1"/>
    </source>
</evidence>
<protein>
    <submittedName>
        <fullName evidence="1">Uncharacterized protein</fullName>
    </submittedName>
</protein>
<dbReference type="EMBL" id="MLJW01000191">
    <property type="protein sequence ID" value="OIQ94177.1"/>
    <property type="molecule type" value="Genomic_DNA"/>
</dbReference>
<name>A0A1J5REK1_9ZZZZ</name>
<comment type="caution">
    <text evidence="1">The sequence shown here is derived from an EMBL/GenBank/DDBJ whole genome shotgun (WGS) entry which is preliminary data.</text>
</comment>
<organism evidence="1">
    <name type="scientific">mine drainage metagenome</name>
    <dbReference type="NCBI Taxonomy" id="410659"/>
    <lineage>
        <taxon>unclassified sequences</taxon>
        <taxon>metagenomes</taxon>
        <taxon>ecological metagenomes</taxon>
    </lineage>
</organism>
<proteinExistence type="predicted"/>